<protein>
    <recommendedName>
        <fullName evidence="2">AP5B1 middle domain-containing protein</fullName>
    </recommendedName>
</protein>
<organism evidence="3 4">
    <name type="scientific">Elliptochloris bilobata</name>
    <dbReference type="NCBI Taxonomy" id="381761"/>
    <lineage>
        <taxon>Eukaryota</taxon>
        <taxon>Viridiplantae</taxon>
        <taxon>Chlorophyta</taxon>
        <taxon>core chlorophytes</taxon>
        <taxon>Trebouxiophyceae</taxon>
        <taxon>Trebouxiophyceae incertae sedis</taxon>
        <taxon>Elliptochloris clade</taxon>
        <taxon>Elliptochloris</taxon>
    </lineage>
</organism>
<reference evidence="3 4" key="1">
    <citation type="journal article" date="2024" name="Nat. Commun.">
        <title>Phylogenomics reveals the evolutionary origins of lichenization in chlorophyte algae.</title>
        <authorList>
            <person name="Puginier C."/>
            <person name="Libourel C."/>
            <person name="Otte J."/>
            <person name="Skaloud P."/>
            <person name="Haon M."/>
            <person name="Grisel S."/>
            <person name="Petersen M."/>
            <person name="Berrin J.G."/>
            <person name="Delaux P.M."/>
            <person name="Dal Grande F."/>
            <person name="Keller J."/>
        </authorList>
    </citation>
    <scope>NUCLEOTIDE SEQUENCE [LARGE SCALE GENOMIC DNA]</scope>
    <source>
        <strain evidence="3 4">SAG 245.80</strain>
    </source>
</reference>
<dbReference type="InterPro" id="IPR048979">
    <property type="entry name" value="AP5B1_middle"/>
</dbReference>
<feature type="region of interest" description="Disordered" evidence="1">
    <location>
        <begin position="311"/>
        <end position="352"/>
    </location>
</feature>
<dbReference type="PANTHER" id="PTHR34033">
    <property type="entry name" value="AP-5 COMPLEX SUBUNIT BETA-1"/>
    <property type="match status" value="1"/>
</dbReference>
<sequence>MMSHPAATVGDGVVNVTTGTKMLKRPDSAFRSASRIAGTVATAGAAGAGAADEGSGTGCGAAAGTACGSAAGAGQAPSLDGSMVLQLLEQERAACEDAQGFLLGAFERLAEVVEDAAAAAALERVAWCLVADKGRPDAGATIFAAADRCFASCSDPSSGARPLHSALLQPREQPGEPAGAPRGSKAQQALALAPAALPRFFGFMEAAASFPGAQCQGTLAAVYLYLRHVIASGAPPPWSEGLALLRVCRALALRADAPAEALGTVLELAAARHPDLDIRDSAALYASLLSALPPERLARVLAGAGASPTLRPASAAAEDPAGNQGGLGEGTAAPRSGGGRDGSAAASVEGSAGRAVDKATVHGGVGAHRCDSPTLVPLRLAPEAALPDMLLPTARFTDAAGRHGAAKLAPLALRLAHLLTPAPLPRSLAGRSDEVFDVLWTTLSQHDAASAAAPSARGSPDGLGSRGGLWGGPCARHDMVDRDHLHHFCTLQSR</sequence>
<comment type="caution">
    <text evidence="3">The sequence shown here is derived from an EMBL/GenBank/DDBJ whole genome shotgun (WGS) entry which is preliminary data.</text>
</comment>
<dbReference type="PANTHER" id="PTHR34033:SF1">
    <property type="entry name" value="AP-5 COMPLEX SUBUNIT BETA-1"/>
    <property type="match status" value="1"/>
</dbReference>
<evidence type="ECO:0000313" key="4">
    <source>
        <dbReference type="Proteomes" id="UP001445335"/>
    </source>
</evidence>
<evidence type="ECO:0000313" key="3">
    <source>
        <dbReference type="EMBL" id="KAK9824969.1"/>
    </source>
</evidence>
<dbReference type="AlphaFoldDB" id="A0AAW1QU11"/>
<evidence type="ECO:0000259" key="2">
    <source>
        <dbReference type="Pfam" id="PF21588"/>
    </source>
</evidence>
<keyword evidence="4" id="KW-1185">Reference proteome</keyword>
<dbReference type="GO" id="GO:0030119">
    <property type="term" value="C:AP-type membrane coat adaptor complex"/>
    <property type="evidence" value="ECO:0007669"/>
    <property type="project" value="TreeGrafter"/>
</dbReference>
<gene>
    <name evidence="3" type="ORF">WJX81_000094</name>
</gene>
<proteinExistence type="predicted"/>
<feature type="domain" description="AP5B1 middle" evidence="2">
    <location>
        <begin position="226"/>
        <end position="297"/>
    </location>
</feature>
<accession>A0AAW1QU11</accession>
<name>A0AAW1QU11_9CHLO</name>
<dbReference type="Pfam" id="PF21588">
    <property type="entry name" value="AP5B1_middle"/>
    <property type="match status" value="1"/>
</dbReference>
<feature type="compositionally biased region" description="Low complexity" evidence="1">
    <location>
        <begin position="342"/>
        <end position="352"/>
    </location>
</feature>
<dbReference type="Proteomes" id="UP001445335">
    <property type="component" value="Unassembled WGS sequence"/>
</dbReference>
<dbReference type="EMBL" id="JALJOU010000078">
    <property type="protein sequence ID" value="KAK9824969.1"/>
    <property type="molecule type" value="Genomic_DNA"/>
</dbReference>
<dbReference type="GO" id="GO:0016197">
    <property type="term" value="P:endosomal transport"/>
    <property type="evidence" value="ECO:0007669"/>
    <property type="project" value="InterPro"/>
</dbReference>
<evidence type="ECO:0000256" key="1">
    <source>
        <dbReference type="SAM" id="MobiDB-lite"/>
    </source>
</evidence>
<dbReference type="InterPro" id="IPR038741">
    <property type="entry name" value="AP5B1"/>
</dbReference>